<evidence type="ECO:0000256" key="5">
    <source>
        <dbReference type="ARBA" id="ARBA00022822"/>
    </source>
</evidence>
<evidence type="ECO:0000313" key="12">
    <source>
        <dbReference type="EMBL" id="XDO96834.1"/>
    </source>
</evidence>
<keyword evidence="3 9" id="KW-0328">Glycosyltransferase</keyword>
<dbReference type="InterPro" id="IPR036320">
    <property type="entry name" value="Glycosyl_Trfase_fam3_N_dom_sf"/>
</dbReference>
<evidence type="ECO:0000256" key="4">
    <source>
        <dbReference type="ARBA" id="ARBA00022679"/>
    </source>
</evidence>
<evidence type="ECO:0000256" key="8">
    <source>
        <dbReference type="ARBA" id="ARBA00061188"/>
    </source>
</evidence>
<keyword evidence="9" id="KW-0460">Magnesium</keyword>
<dbReference type="NCBIfam" id="TIGR01245">
    <property type="entry name" value="trpD"/>
    <property type="match status" value="1"/>
</dbReference>
<feature type="binding site" evidence="9">
    <location>
        <position position="82"/>
    </location>
    <ligand>
        <name>5-phospho-alpha-D-ribose 1-diphosphate</name>
        <dbReference type="ChEBI" id="CHEBI:58017"/>
    </ligand>
</feature>
<feature type="binding site" evidence="9">
    <location>
        <position position="90"/>
    </location>
    <ligand>
        <name>5-phospho-alpha-D-ribose 1-diphosphate</name>
        <dbReference type="ChEBI" id="CHEBI:58017"/>
    </ligand>
</feature>
<dbReference type="PANTHER" id="PTHR43285:SF2">
    <property type="entry name" value="ANTHRANILATE PHOSPHORIBOSYLTRANSFERASE"/>
    <property type="match status" value="1"/>
</dbReference>
<keyword evidence="5 9" id="KW-0822">Tryptophan biosynthesis</keyword>
<dbReference type="Pfam" id="PF02885">
    <property type="entry name" value="Glycos_trans_3N"/>
    <property type="match status" value="1"/>
</dbReference>
<dbReference type="EMBL" id="CP158375">
    <property type="protein sequence ID" value="XDO96834.1"/>
    <property type="molecule type" value="Genomic_DNA"/>
</dbReference>
<dbReference type="FunFam" id="3.40.1030.10:FF:000002">
    <property type="entry name" value="Anthranilate phosphoribosyltransferase"/>
    <property type="match status" value="1"/>
</dbReference>
<feature type="binding site" evidence="9">
    <location>
        <position position="94"/>
    </location>
    <ligand>
        <name>Mg(2+)</name>
        <dbReference type="ChEBI" id="CHEBI:18420"/>
        <label>1</label>
    </ligand>
</feature>
<protein>
    <recommendedName>
        <fullName evidence="9">Anthranilate phosphoribosyltransferase</fullName>
        <ecNumber evidence="9">2.4.2.18</ecNumber>
    </recommendedName>
</protein>
<evidence type="ECO:0000259" key="11">
    <source>
        <dbReference type="Pfam" id="PF02885"/>
    </source>
</evidence>
<feature type="binding site" evidence="9">
    <location>
        <begin position="85"/>
        <end position="86"/>
    </location>
    <ligand>
        <name>5-phospho-alpha-D-ribose 1-diphosphate</name>
        <dbReference type="ChEBI" id="CHEBI:58017"/>
    </ligand>
</feature>
<evidence type="ECO:0000256" key="7">
    <source>
        <dbReference type="ARBA" id="ARBA00052328"/>
    </source>
</evidence>
<dbReference type="GO" id="GO:0000162">
    <property type="term" value="P:L-tryptophan biosynthetic process"/>
    <property type="evidence" value="ECO:0007669"/>
    <property type="project" value="UniProtKB-UniRule"/>
</dbReference>
<dbReference type="GO" id="GO:0000287">
    <property type="term" value="F:magnesium ion binding"/>
    <property type="evidence" value="ECO:0007669"/>
    <property type="project" value="UniProtKB-UniRule"/>
</dbReference>
<feature type="domain" description="Glycosyl transferase family 3" evidence="10">
    <location>
        <begin position="77"/>
        <end position="324"/>
    </location>
</feature>
<proteinExistence type="inferred from homology"/>
<comment type="function">
    <text evidence="9">Catalyzes the transfer of the phosphoribosyl group of 5-phosphorylribose-1-pyrophosphate (PRPP) to anthranilate to yield N-(5'-phosphoribosyl)-anthranilate (PRA).</text>
</comment>
<keyword evidence="2 9" id="KW-0028">Amino-acid biosynthesis</keyword>
<comment type="subunit">
    <text evidence="9">Homodimer.</text>
</comment>
<gene>
    <name evidence="9 12" type="primary">trpD</name>
    <name evidence="12" type="ORF">ABOZ73_19070</name>
</gene>
<evidence type="ECO:0000259" key="10">
    <source>
        <dbReference type="Pfam" id="PF00591"/>
    </source>
</evidence>
<feature type="binding site" evidence="9">
    <location>
        <position position="113"/>
    </location>
    <ligand>
        <name>anthranilate</name>
        <dbReference type="ChEBI" id="CHEBI:16567"/>
        <label>1</label>
    </ligand>
</feature>
<keyword evidence="6 9" id="KW-0057">Aromatic amino acid biosynthesis</keyword>
<dbReference type="Gene3D" id="3.40.1030.10">
    <property type="entry name" value="Nucleoside phosphorylase/phosphoribosyltransferase catalytic domain"/>
    <property type="match status" value="1"/>
</dbReference>
<keyword evidence="9" id="KW-0479">Metal-binding</keyword>
<organism evidence="12">
    <name type="scientific">Caulobacter sp. 73W</name>
    <dbReference type="NCBI Taxonomy" id="3161137"/>
    <lineage>
        <taxon>Bacteria</taxon>
        <taxon>Pseudomonadati</taxon>
        <taxon>Pseudomonadota</taxon>
        <taxon>Alphaproteobacteria</taxon>
        <taxon>Caulobacterales</taxon>
        <taxon>Caulobacteraceae</taxon>
        <taxon>Caulobacter</taxon>
    </lineage>
</organism>
<accession>A0AB39KT60</accession>
<dbReference type="SUPFAM" id="SSF52418">
    <property type="entry name" value="Nucleoside phosphorylase/phosphoribosyltransferase catalytic domain"/>
    <property type="match status" value="1"/>
</dbReference>
<feature type="binding site" evidence="9">
    <location>
        <position position="227"/>
    </location>
    <ligand>
        <name>Mg(2+)</name>
        <dbReference type="ChEBI" id="CHEBI:18420"/>
        <label>2</label>
    </ligand>
</feature>
<feature type="binding site" evidence="9">
    <location>
        <begin position="92"/>
        <end position="95"/>
    </location>
    <ligand>
        <name>5-phospho-alpha-D-ribose 1-diphosphate</name>
        <dbReference type="ChEBI" id="CHEBI:58017"/>
    </ligand>
</feature>
<feature type="binding site" evidence="9">
    <location>
        <position position="82"/>
    </location>
    <ligand>
        <name>anthranilate</name>
        <dbReference type="ChEBI" id="CHEBI:16567"/>
        <label>1</label>
    </ligand>
</feature>
<dbReference type="InterPro" id="IPR000312">
    <property type="entry name" value="Glycosyl_Trfase_fam3"/>
</dbReference>
<name>A0AB39KT60_9CAUL</name>
<comment type="caution">
    <text evidence="9">Lacks conserved residue(s) required for the propagation of feature annotation.</text>
</comment>
<feature type="binding site" evidence="9">
    <location>
        <position position="122"/>
    </location>
    <ligand>
        <name>5-phospho-alpha-D-ribose 1-diphosphate</name>
        <dbReference type="ChEBI" id="CHEBI:58017"/>
    </ligand>
</feature>
<dbReference type="SUPFAM" id="SSF47648">
    <property type="entry name" value="Nucleoside phosphorylase/phosphoribosyltransferase N-terminal domain"/>
    <property type="match status" value="1"/>
</dbReference>
<dbReference type="Pfam" id="PF00591">
    <property type="entry name" value="Glycos_transf_3"/>
    <property type="match status" value="1"/>
</dbReference>
<dbReference type="PANTHER" id="PTHR43285">
    <property type="entry name" value="ANTHRANILATE PHOSPHORIBOSYLTRANSFERASE"/>
    <property type="match status" value="1"/>
</dbReference>
<evidence type="ECO:0000256" key="9">
    <source>
        <dbReference type="HAMAP-Rule" id="MF_00211"/>
    </source>
</evidence>
<evidence type="ECO:0000256" key="2">
    <source>
        <dbReference type="ARBA" id="ARBA00022605"/>
    </source>
</evidence>
<comment type="cofactor">
    <cofactor evidence="9">
        <name>Mg(2+)</name>
        <dbReference type="ChEBI" id="CHEBI:18420"/>
    </cofactor>
    <text evidence="9">Binds 2 magnesium ions per monomer.</text>
</comment>
<sequence>MSDAFKPLLAKLADGQTLSETDAETFFAACLRGEPTAAQVAAAVTAMRLRGESIGEIAACARAMRRAATMLDHPFEVIDVCGTGGDGLHTYNVSTAVAFVAAGGGLKVAKHGNRAISSRSGTADVLTALGVKIDAGVDQQRKALETANICFMFAPAHHGAMRHVTPIRAELGFRTIFNLLGPLANPAGAKRQVLGVYDPRLVEPLARVLGALGATRAWTVHGSGMDELTTTGESVVCEWSEGRVRHFTITPEAVGLPRAALADLTGGTPDQNAAALLELLDGKRGAYRDIVLLNAAAAFLVGEQVETLAEGVERAADVIDDGRARNALAALIEATA</sequence>
<reference evidence="12" key="1">
    <citation type="submission" date="2024-06" db="EMBL/GenBank/DDBJ databases">
        <title>Caulobacter inopinatus, sp. nov.</title>
        <authorList>
            <person name="Donachie S.P."/>
        </authorList>
    </citation>
    <scope>NUCLEOTIDE SEQUENCE</scope>
    <source>
        <strain evidence="12">73W</strain>
    </source>
</reference>
<comment type="similarity">
    <text evidence="9">Belongs to the anthranilate phosphoribosyltransferase family.</text>
</comment>
<evidence type="ECO:0000256" key="6">
    <source>
        <dbReference type="ARBA" id="ARBA00023141"/>
    </source>
</evidence>
<comment type="catalytic activity">
    <reaction evidence="7 9">
        <text>N-(5-phospho-beta-D-ribosyl)anthranilate + diphosphate = 5-phospho-alpha-D-ribose 1-diphosphate + anthranilate</text>
        <dbReference type="Rhea" id="RHEA:11768"/>
        <dbReference type="ChEBI" id="CHEBI:16567"/>
        <dbReference type="ChEBI" id="CHEBI:18277"/>
        <dbReference type="ChEBI" id="CHEBI:33019"/>
        <dbReference type="ChEBI" id="CHEBI:58017"/>
        <dbReference type="EC" id="2.4.2.18"/>
    </reaction>
</comment>
<evidence type="ECO:0000256" key="1">
    <source>
        <dbReference type="ARBA" id="ARBA00004907"/>
    </source>
</evidence>
<feature type="binding site" evidence="9">
    <location>
        <position position="168"/>
    </location>
    <ligand>
        <name>anthranilate</name>
        <dbReference type="ChEBI" id="CHEBI:16567"/>
        <label>2</label>
    </ligand>
</feature>
<feature type="binding site" evidence="9">
    <location>
        <begin position="110"/>
        <end position="118"/>
    </location>
    <ligand>
        <name>5-phospho-alpha-D-ribose 1-diphosphate</name>
        <dbReference type="ChEBI" id="CHEBI:58017"/>
    </ligand>
</feature>
<dbReference type="GO" id="GO:0004048">
    <property type="term" value="F:anthranilate phosphoribosyltransferase activity"/>
    <property type="evidence" value="ECO:0007669"/>
    <property type="project" value="UniProtKB-UniRule"/>
</dbReference>
<feature type="binding site" evidence="9">
    <location>
        <position position="226"/>
    </location>
    <ligand>
        <name>Mg(2+)</name>
        <dbReference type="ChEBI" id="CHEBI:18420"/>
        <label>2</label>
    </ligand>
</feature>
<feature type="binding site" evidence="9">
    <location>
        <position position="227"/>
    </location>
    <ligand>
        <name>Mg(2+)</name>
        <dbReference type="ChEBI" id="CHEBI:18420"/>
        <label>1</label>
    </ligand>
</feature>
<dbReference type="RefSeq" id="WP_369059677.1">
    <property type="nucleotide sequence ID" value="NZ_CP158375.1"/>
</dbReference>
<keyword evidence="4 9" id="KW-0808">Transferase</keyword>
<dbReference type="HAMAP" id="MF_00211">
    <property type="entry name" value="TrpD"/>
    <property type="match status" value="1"/>
</dbReference>
<dbReference type="InterPro" id="IPR017459">
    <property type="entry name" value="Glycosyl_Trfase_fam3_N_dom"/>
</dbReference>
<feature type="domain" description="Glycosyl transferase family 3 N-terminal" evidence="11">
    <location>
        <begin position="6"/>
        <end position="68"/>
    </location>
</feature>
<comment type="similarity">
    <text evidence="8">In the C-terminal section; belongs to the anthranilate phosphoribosyltransferase family.</text>
</comment>
<comment type="pathway">
    <text evidence="1 9">Amino-acid biosynthesis; L-tryptophan biosynthesis; L-tryptophan from chorismate: step 2/5.</text>
</comment>
<evidence type="ECO:0000256" key="3">
    <source>
        <dbReference type="ARBA" id="ARBA00022676"/>
    </source>
</evidence>
<dbReference type="Gene3D" id="1.20.970.10">
    <property type="entry name" value="Transferase, Pyrimidine Nucleoside Phosphorylase, Chain C"/>
    <property type="match status" value="1"/>
</dbReference>
<dbReference type="InterPro" id="IPR035902">
    <property type="entry name" value="Nuc_phospho_transferase"/>
</dbReference>
<dbReference type="InterPro" id="IPR005940">
    <property type="entry name" value="Anthranilate_Pribosyl_Tfrase"/>
</dbReference>
<dbReference type="EC" id="2.4.2.18" evidence="9"/>
<dbReference type="AlphaFoldDB" id="A0AB39KT60"/>
<dbReference type="GO" id="GO:0005829">
    <property type="term" value="C:cytosol"/>
    <property type="evidence" value="ECO:0007669"/>
    <property type="project" value="TreeGrafter"/>
</dbReference>